<dbReference type="AlphaFoldDB" id="A0A1E3ABU2"/>
<dbReference type="InterPro" id="IPR003439">
    <property type="entry name" value="ABC_transporter-like_ATP-bd"/>
</dbReference>
<dbReference type="PROSITE" id="PS50893">
    <property type="entry name" value="ABC_TRANSPORTER_2"/>
    <property type="match status" value="1"/>
</dbReference>
<reference evidence="11 12" key="1">
    <citation type="submission" date="2016-07" db="EMBL/GenBank/DDBJ databases">
        <title>Characterization of isolates of Eisenbergiella tayi derived from blood cultures, using whole genome sequencing.</title>
        <authorList>
            <person name="Burdz T."/>
            <person name="Wiebe D."/>
            <person name="Huynh C."/>
            <person name="Bernard K."/>
        </authorList>
    </citation>
    <scope>NUCLEOTIDE SEQUENCE [LARGE SCALE GENOMIC DNA]</scope>
    <source>
        <strain evidence="11 12">NML 110608</strain>
    </source>
</reference>
<keyword evidence="6 8" id="KW-1133">Transmembrane helix</keyword>
<evidence type="ECO:0000256" key="6">
    <source>
        <dbReference type="ARBA" id="ARBA00022989"/>
    </source>
</evidence>
<evidence type="ECO:0000313" key="12">
    <source>
        <dbReference type="Proteomes" id="UP000094067"/>
    </source>
</evidence>
<feature type="transmembrane region" description="Helical" evidence="8">
    <location>
        <begin position="234"/>
        <end position="266"/>
    </location>
</feature>
<dbReference type="InterPro" id="IPR027417">
    <property type="entry name" value="P-loop_NTPase"/>
</dbReference>
<evidence type="ECO:0000256" key="2">
    <source>
        <dbReference type="ARBA" id="ARBA00022448"/>
    </source>
</evidence>
<evidence type="ECO:0000259" key="9">
    <source>
        <dbReference type="PROSITE" id="PS50893"/>
    </source>
</evidence>
<dbReference type="SUPFAM" id="SSF52540">
    <property type="entry name" value="P-loop containing nucleoside triphosphate hydrolases"/>
    <property type="match status" value="1"/>
</dbReference>
<keyword evidence="3 8" id="KW-0812">Transmembrane</keyword>
<feature type="transmembrane region" description="Helical" evidence="8">
    <location>
        <begin position="326"/>
        <end position="348"/>
    </location>
</feature>
<dbReference type="PROSITE" id="PS00211">
    <property type="entry name" value="ABC_TRANSPORTER_1"/>
    <property type="match status" value="1"/>
</dbReference>
<dbReference type="InterPro" id="IPR039421">
    <property type="entry name" value="Type_1_exporter"/>
</dbReference>
<protein>
    <submittedName>
        <fullName evidence="11">Putative multidrug resistance ABC transporter ATP-binding/permease protein YheH</fullName>
        <ecNumber evidence="11">3.6.3.-</ecNumber>
    </submittedName>
</protein>
<dbReference type="SMART" id="SM00382">
    <property type="entry name" value="AAA"/>
    <property type="match status" value="1"/>
</dbReference>
<dbReference type="InterPro" id="IPR017871">
    <property type="entry name" value="ABC_transporter-like_CS"/>
</dbReference>
<organism evidence="11 12">
    <name type="scientific">Eisenbergiella tayi</name>
    <dbReference type="NCBI Taxonomy" id="1432052"/>
    <lineage>
        <taxon>Bacteria</taxon>
        <taxon>Bacillati</taxon>
        <taxon>Bacillota</taxon>
        <taxon>Clostridia</taxon>
        <taxon>Lachnospirales</taxon>
        <taxon>Lachnospiraceae</taxon>
        <taxon>Eisenbergiella</taxon>
    </lineage>
</organism>
<feature type="domain" description="ABC transporter" evidence="9">
    <location>
        <begin position="424"/>
        <end position="658"/>
    </location>
</feature>
<dbReference type="GO" id="GO:0005524">
    <property type="term" value="F:ATP binding"/>
    <property type="evidence" value="ECO:0007669"/>
    <property type="project" value="UniProtKB-KW"/>
</dbReference>
<evidence type="ECO:0000256" key="8">
    <source>
        <dbReference type="SAM" id="Phobius"/>
    </source>
</evidence>
<dbReference type="InterPro" id="IPR011527">
    <property type="entry name" value="ABC1_TM_dom"/>
</dbReference>
<dbReference type="EMBL" id="MCGH01000002">
    <property type="protein sequence ID" value="ODM06079.1"/>
    <property type="molecule type" value="Genomic_DNA"/>
</dbReference>
<evidence type="ECO:0000313" key="11">
    <source>
        <dbReference type="EMBL" id="ODM06079.1"/>
    </source>
</evidence>
<dbReference type="PROSITE" id="PS50929">
    <property type="entry name" value="ABC_TM1F"/>
    <property type="match status" value="1"/>
</dbReference>
<dbReference type="FunFam" id="3.40.50.300:FF:000287">
    <property type="entry name" value="Multidrug ABC transporter ATP-binding protein"/>
    <property type="match status" value="1"/>
</dbReference>
<dbReference type="PANTHER" id="PTHR43394">
    <property type="entry name" value="ATP-DEPENDENT PERMEASE MDL1, MITOCHONDRIAL"/>
    <property type="match status" value="1"/>
</dbReference>
<name>A0A1E3ABU2_9FIRM</name>
<dbReference type="EC" id="3.6.3.-" evidence="11"/>
<sequence>MKRLLAYLKPHKWTMAAATLLVLFIIVVELYRPIIIGDAIDDYINGYYHPYEVSSQDAPGAVPYKDLWLTKAAAERSAGQGNPSSWYQLFLYQDTYYMAEGLSREQCRQLEGADNAILETYVKDGAQPLTPDDLKILRHSDFNGILMAAALYLLMLLLGFALNAADTWMLQKMGQSIIYRMREEVFGHIHSLSLNFFNTTPVGKLVTRVSNDTEAVNELFSSILVKLFKNVVKIIGYAVVMLSINAAMALVSFLLLPVVTVLTFFFRSLSRKAYQLTRNKITELNTFLSEHLSGMKLIQVFAKEEEKYKAFETKSQELYKANWREVMTFAIFRPSIYMLSILAMIIVIGTGSSYVLKGTLSLGTLFIFISYISSFFEPIQELAEQFGTLQSSLASAEKIFSILDEKPEIVKPARPVNVQIQGRIEFRHVWFAYEKEDYILKDVSFTIRPGEKIAFVGATGAGKSSILNLIGRYFDIQKGEILIDGVNIRDIDTDVLRAAIGQVQQDVFIFTGDIKSNISLNNEAITLEDVKEAARIVHADPFISKIPGGYDAPVTERGSTLSAGQRQLLSFARTLAYKPAILVLDEATANIDTETEALITQALSRLMEGRTTIMVAHRLSTIQHADKIIVMHKGRIEESGSHQELLSQNGLYKKLYDLQLV</sequence>
<evidence type="ECO:0000256" key="1">
    <source>
        <dbReference type="ARBA" id="ARBA00004651"/>
    </source>
</evidence>
<feature type="transmembrane region" description="Helical" evidence="8">
    <location>
        <begin position="145"/>
        <end position="165"/>
    </location>
</feature>
<keyword evidence="2" id="KW-0813">Transport</keyword>
<dbReference type="GO" id="GO:0016887">
    <property type="term" value="F:ATP hydrolysis activity"/>
    <property type="evidence" value="ECO:0007669"/>
    <property type="project" value="InterPro"/>
</dbReference>
<dbReference type="GO" id="GO:0015421">
    <property type="term" value="F:ABC-type oligopeptide transporter activity"/>
    <property type="evidence" value="ECO:0007669"/>
    <property type="project" value="TreeGrafter"/>
</dbReference>
<proteinExistence type="predicted"/>
<feature type="transmembrane region" description="Helical" evidence="8">
    <location>
        <begin position="354"/>
        <end position="376"/>
    </location>
</feature>
<dbReference type="CDD" id="cd18544">
    <property type="entry name" value="ABC_6TM_TmrA_like"/>
    <property type="match status" value="1"/>
</dbReference>
<dbReference type="PATRIC" id="fig|1432052.4.peg.2200"/>
<dbReference type="SUPFAM" id="SSF90123">
    <property type="entry name" value="ABC transporter transmembrane region"/>
    <property type="match status" value="1"/>
</dbReference>
<dbReference type="GO" id="GO:0005886">
    <property type="term" value="C:plasma membrane"/>
    <property type="evidence" value="ECO:0007669"/>
    <property type="project" value="UniProtKB-SubCell"/>
</dbReference>
<gene>
    <name evidence="11" type="primary">yheH_2</name>
    <name evidence="11" type="ORF">BEI61_01968</name>
</gene>
<dbReference type="RefSeq" id="WP_069152147.1">
    <property type="nucleotide sequence ID" value="NZ_MCGH01000002.1"/>
</dbReference>
<dbReference type="Gene3D" id="3.40.50.300">
    <property type="entry name" value="P-loop containing nucleotide triphosphate hydrolases"/>
    <property type="match status" value="1"/>
</dbReference>
<dbReference type="InterPro" id="IPR036640">
    <property type="entry name" value="ABC1_TM_sf"/>
</dbReference>
<evidence type="ECO:0000256" key="3">
    <source>
        <dbReference type="ARBA" id="ARBA00022692"/>
    </source>
</evidence>
<dbReference type="InterPro" id="IPR003593">
    <property type="entry name" value="AAA+_ATPase"/>
</dbReference>
<keyword evidence="5 11" id="KW-0067">ATP-binding</keyword>
<keyword evidence="11" id="KW-0378">Hydrolase</keyword>
<comment type="caution">
    <text evidence="11">The sequence shown here is derived from an EMBL/GenBank/DDBJ whole genome shotgun (WGS) entry which is preliminary data.</text>
</comment>
<dbReference type="Pfam" id="PF00005">
    <property type="entry name" value="ABC_tran"/>
    <property type="match status" value="1"/>
</dbReference>
<dbReference type="Proteomes" id="UP000094067">
    <property type="component" value="Unassembled WGS sequence"/>
</dbReference>
<dbReference type="CDD" id="cd03254">
    <property type="entry name" value="ABCC_Glucan_exporter_like"/>
    <property type="match status" value="1"/>
</dbReference>
<comment type="subcellular location">
    <subcellularLocation>
        <location evidence="1">Cell membrane</location>
        <topology evidence="1">Multi-pass membrane protein</topology>
    </subcellularLocation>
</comment>
<evidence type="ECO:0000256" key="7">
    <source>
        <dbReference type="ARBA" id="ARBA00023136"/>
    </source>
</evidence>
<feature type="domain" description="ABC transmembrane type-1" evidence="10">
    <location>
        <begin position="16"/>
        <end position="391"/>
    </location>
</feature>
<accession>A0A1E3ABU2</accession>
<dbReference type="Pfam" id="PF00664">
    <property type="entry name" value="ABC_membrane"/>
    <property type="match status" value="1"/>
</dbReference>
<keyword evidence="7 8" id="KW-0472">Membrane</keyword>
<evidence type="ECO:0000259" key="10">
    <source>
        <dbReference type="PROSITE" id="PS50929"/>
    </source>
</evidence>
<feature type="transmembrane region" description="Helical" evidence="8">
    <location>
        <begin position="12"/>
        <end position="31"/>
    </location>
</feature>
<evidence type="ECO:0000256" key="4">
    <source>
        <dbReference type="ARBA" id="ARBA00022741"/>
    </source>
</evidence>
<keyword evidence="4" id="KW-0547">Nucleotide-binding</keyword>
<evidence type="ECO:0000256" key="5">
    <source>
        <dbReference type="ARBA" id="ARBA00022840"/>
    </source>
</evidence>
<dbReference type="PANTHER" id="PTHR43394:SF1">
    <property type="entry name" value="ATP-BINDING CASSETTE SUB-FAMILY B MEMBER 10, MITOCHONDRIAL"/>
    <property type="match status" value="1"/>
</dbReference>
<dbReference type="Gene3D" id="1.20.1560.10">
    <property type="entry name" value="ABC transporter type 1, transmembrane domain"/>
    <property type="match status" value="1"/>
</dbReference>